<dbReference type="AlphaFoldDB" id="A0AAX4P0B4"/>
<evidence type="ECO:0000256" key="6">
    <source>
        <dbReference type="ARBA" id="ARBA00023136"/>
    </source>
</evidence>
<evidence type="ECO:0000256" key="3">
    <source>
        <dbReference type="ARBA" id="ARBA00022692"/>
    </source>
</evidence>
<evidence type="ECO:0000256" key="4">
    <source>
        <dbReference type="ARBA" id="ARBA00022989"/>
    </source>
</evidence>
<dbReference type="Pfam" id="PF01040">
    <property type="entry name" value="UbiA"/>
    <property type="match status" value="1"/>
</dbReference>
<keyword evidence="10" id="KW-1185">Reference proteome</keyword>
<dbReference type="Gene3D" id="1.10.357.140">
    <property type="entry name" value="UbiA prenyltransferase"/>
    <property type="match status" value="1"/>
</dbReference>
<feature type="transmembrane region" description="Helical" evidence="8">
    <location>
        <begin position="58"/>
        <end position="75"/>
    </location>
</feature>
<feature type="transmembrane region" description="Helical" evidence="8">
    <location>
        <begin position="127"/>
        <end position="149"/>
    </location>
</feature>
<name>A0AAX4P0B4_9CHLO</name>
<dbReference type="PANTHER" id="PTHR43448">
    <property type="entry name" value="PROTOHEME IX FARNESYLTRANSFERASE, MITOCHONDRIAL"/>
    <property type="match status" value="1"/>
</dbReference>
<evidence type="ECO:0000313" key="9">
    <source>
        <dbReference type="EMBL" id="WZN59697.1"/>
    </source>
</evidence>
<gene>
    <name evidence="9" type="ORF">HKI87_02g12230</name>
</gene>
<evidence type="ECO:0000256" key="5">
    <source>
        <dbReference type="ARBA" id="ARBA00023133"/>
    </source>
</evidence>
<feature type="transmembrane region" description="Helical" evidence="8">
    <location>
        <begin position="155"/>
        <end position="173"/>
    </location>
</feature>
<organism evidence="9 10">
    <name type="scientific">Chloropicon roscoffensis</name>
    <dbReference type="NCBI Taxonomy" id="1461544"/>
    <lineage>
        <taxon>Eukaryota</taxon>
        <taxon>Viridiplantae</taxon>
        <taxon>Chlorophyta</taxon>
        <taxon>Chloropicophyceae</taxon>
        <taxon>Chloropicales</taxon>
        <taxon>Chloropicaceae</taxon>
        <taxon>Chloropicon</taxon>
    </lineage>
</organism>
<reference evidence="9 10" key="1">
    <citation type="submission" date="2024-03" db="EMBL/GenBank/DDBJ databases">
        <title>Complete genome sequence of the green alga Chloropicon roscoffensis RCC1871.</title>
        <authorList>
            <person name="Lemieux C."/>
            <person name="Pombert J.-F."/>
            <person name="Otis C."/>
            <person name="Turmel M."/>
        </authorList>
    </citation>
    <scope>NUCLEOTIDE SEQUENCE [LARGE SCALE GENOMIC DNA]</scope>
    <source>
        <strain evidence="9 10">RCC1871</strain>
    </source>
</reference>
<comment type="subcellular location">
    <subcellularLocation>
        <location evidence="1">Membrane</location>
        <topology evidence="1">Multi-pass membrane protein</topology>
    </subcellularLocation>
</comment>
<dbReference type="Proteomes" id="UP001472866">
    <property type="component" value="Chromosome 02"/>
</dbReference>
<dbReference type="EMBL" id="CP151502">
    <property type="protein sequence ID" value="WZN59697.1"/>
    <property type="molecule type" value="Genomic_DNA"/>
</dbReference>
<keyword evidence="4 8" id="KW-1133">Transmembrane helix</keyword>
<dbReference type="FunFam" id="1.10.357.140:FF:000006">
    <property type="entry name" value="Protoheme IX farnesyltransferase, mitochondrial"/>
    <property type="match status" value="1"/>
</dbReference>
<keyword evidence="3 8" id="KW-0812">Transmembrane</keyword>
<dbReference type="GO" id="GO:0006784">
    <property type="term" value="P:heme A biosynthetic process"/>
    <property type="evidence" value="ECO:0007669"/>
    <property type="project" value="TreeGrafter"/>
</dbReference>
<keyword evidence="2" id="KW-0808">Transferase</keyword>
<feature type="transmembrane region" description="Helical" evidence="8">
    <location>
        <begin position="180"/>
        <end position="199"/>
    </location>
</feature>
<protein>
    <recommendedName>
        <fullName evidence="7">Heme O synthase</fullName>
    </recommendedName>
</protein>
<dbReference type="GO" id="GO:0008495">
    <property type="term" value="F:protoheme IX farnesyltransferase activity"/>
    <property type="evidence" value="ECO:0007669"/>
    <property type="project" value="InterPro"/>
</dbReference>
<accession>A0AAX4P0B4</accession>
<keyword evidence="5" id="KW-0350">Heme biosynthesis</keyword>
<dbReference type="InterPro" id="IPR044878">
    <property type="entry name" value="UbiA_sf"/>
</dbReference>
<dbReference type="InterPro" id="IPR006369">
    <property type="entry name" value="Protohaem_IX_farnesylTrfase"/>
</dbReference>
<feature type="transmembrane region" description="Helical" evidence="8">
    <location>
        <begin position="87"/>
        <end position="106"/>
    </location>
</feature>
<dbReference type="InterPro" id="IPR000537">
    <property type="entry name" value="UbiA_prenyltransferase"/>
</dbReference>
<dbReference type="GO" id="GO:0005739">
    <property type="term" value="C:mitochondrion"/>
    <property type="evidence" value="ECO:0007669"/>
    <property type="project" value="TreeGrafter"/>
</dbReference>
<proteinExistence type="inferred from homology"/>
<sequence length="369" mass="39294">MRGSVSAVVRRTVSNLLAGEAPCTSSSSFSTNAAKTATTKVATSPRELLTVFKQLSKARLSALVVLSAAAGFVAGSGEDVEWSKLGWTSFGTFACAASANSLNQIYEVEKDKLMKRTRNRPLPTGKITRANALVWAVGAGFVGCASLYATSNGTTAALGAANIALYAGVYTPLKQISMWNTWVGALVGAVPPLMGWAAASGSLDPGSFVLASALHFWQLPHFFSLAWICREDYSRGGYKMLTLMDKTGKRTAACALRNCVYLLPLGFLAQHFNVATEEFTYEAAALSTVMACSALVFYTRPSVDTARILFRASLLHLPLYMGSLLMHRIPRGAAKASDRGADDEGARVVLPPFPFLPVPGVDFNTTPKA</sequence>
<evidence type="ECO:0000256" key="1">
    <source>
        <dbReference type="ARBA" id="ARBA00004141"/>
    </source>
</evidence>
<evidence type="ECO:0000256" key="2">
    <source>
        <dbReference type="ARBA" id="ARBA00022679"/>
    </source>
</evidence>
<keyword evidence="6 8" id="KW-0472">Membrane</keyword>
<dbReference type="HAMAP" id="MF_00154">
    <property type="entry name" value="CyoE_CtaB"/>
    <property type="match status" value="1"/>
</dbReference>
<dbReference type="NCBIfam" id="TIGR01473">
    <property type="entry name" value="cyoE_ctaB"/>
    <property type="match status" value="1"/>
</dbReference>
<evidence type="ECO:0000256" key="7">
    <source>
        <dbReference type="ARBA" id="ARBA00030253"/>
    </source>
</evidence>
<dbReference type="CDD" id="cd13957">
    <property type="entry name" value="PT_UbiA_Cox10"/>
    <property type="match status" value="1"/>
</dbReference>
<evidence type="ECO:0000256" key="8">
    <source>
        <dbReference type="SAM" id="Phobius"/>
    </source>
</evidence>
<evidence type="ECO:0000313" key="10">
    <source>
        <dbReference type="Proteomes" id="UP001472866"/>
    </source>
</evidence>
<dbReference type="GO" id="GO:0016020">
    <property type="term" value="C:membrane"/>
    <property type="evidence" value="ECO:0007669"/>
    <property type="project" value="UniProtKB-SubCell"/>
</dbReference>
<dbReference type="PANTHER" id="PTHR43448:SF2">
    <property type="entry name" value="PROTOHEME IX FARNESYLTRANSFERASE, MITOCHONDRIAL"/>
    <property type="match status" value="1"/>
</dbReference>